<dbReference type="AlphaFoldDB" id="A0A9D4YPX5"/>
<reference evidence="3" key="2">
    <citation type="submission" date="2021-09" db="EMBL/GenBank/DDBJ databases">
        <authorList>
            <person name="Jia N."/>
            <person name="Wang J."/>
            <person name="Shi W."/>
            <person name="Du L."/>
            <person name="Sun Y."/>
            <person name="Zhan W."/>
            <person name="Jiang J."/>
            <person name="Wang Q."/>
            <person name="Zhang B."/>
            <person name="Ji P."/>
            <person name="Sakyi L.B."/>
            <person name="Cui X."/>
            <person name="Yuan T."/>
            <person name="Jiang B."/>
            <person name="Yang W."/>
            <person name="Lam T.T.-Y."/>
            <person name="Chang Q."/>
            <person name="Ding S."/>
            <person name="Wang X."/>
            <person name="Zhu J."/>
            <person name="Ruan X."/>
            <person name="Zhao L."/>
            <person name="Wei J."/>
            <person name="Que T."/>
            <person name="Du C."/>
            <person name="Cheng J."/>
            <person name="Dai P."/>
            <person name="Han X."/>
            <person name="Huang E."/>
            <person name="Gao Y."/>
            <person name="Liu J."/>
            <person name="Shao H."/>
            <person name="Ye R."/>
            <person name="Li L."/>
            <person name="Wei W."/>
            <person name="Wang X."/>
            <person name="Wang C."/>
            <person name="Huo Q."/>
            <person name="Li W."/>
            <person name="Guo W."/>
            <person name="Chen H."/>
            <person name="Chen S."/>
            <person name="Zhou L."/>
            <person name="Zhou L."/>
            <person name="Ni X."/>
            <person name="Tian J."/>
            <person name="Zhou Y."/>
            <person name="Sheng Y."/>
            <person name="Liu T."/>
            <person name="Pan Y."/>
            <person name="Xia L."/>
            <person name="Li J."/>
            <person name="Zhao F."/>
            <person name="Cao W."/>
        </authorList>
    </citation>
    <scope>NUCLEOTIDE SEQUENCE</scope>
    <source>
        <strain evidence="3">Rsan-2018</strain>
        <tissue evidence="3">Larvae</tissue>
    </source>
</reference>
<accession>A0A9D4YPX5</accession>
<evidence type="ECO:0000256" key="1">
    <source>
        <dbReference type="SAM" id="Coils"/>
    </source>
</evidence>
<organism evidence="3 4">
    <name type="scientific">Rhipicephalus sanguineus</name>
    <name type="common">Brown dog tick</name>
    <name type="synonym">Ixodes sanguineus</name>
    <dbReference type="NCBI Taxonomy" id="34632"/>
    <lineage>
        <taxon>Eukaryota</taxon>
        <taxon>Metazoa</taxon>
        <taxon>Ecdysozoa</taxon>
        <taxon>Arthropoda</taxon>
        <taxon>Chelicerata</taxon>
        <taxon>Arachnida</taxon>
        <taxon>Acari</taxon>
        <taxon>Parasitiformes</taxon>
        <taxon>Ixodida</taxon>
        <taxon>Ixodoidea</taxon>
        <taxon>Ixodidae</taxon>
        <taxon>Rhipicephalinae</taxon>
        <taxon>Rhipicephalus</taxon>
        <taxon>Rhipicephalus</taxon>
    </lineage>
</organism>
<keyword evidence="4" id="KW-1185">Reference proteome</keyword>
<name>A0A9D4YPX5_RHISA</name>
<reference evidence="3" key="1">
    <citation type="journal article" date="2020" name="Cell">
        <title>Large-Scale Comparative Analyses of Tick Genomes Elucidate Their Genetic Diversity and Vector Capacities.</title>
        <authorList>
            <consortium name="Tick Genome and Microbiome Consortium (TIGMIC)"/>
            <person name="Jia N."/>
            <person name="Wang J."/>
            <person name="Shi W."/>
            <person name="Du L."/>
            <person name="Sun Y."/>
            <person name="Zhan W."/>
            <person name="Jiang J.F."/>
            <person name="Wang Q."/>
            <person name="Zhang B."/>
            <person name="Ji P."/>
            <person name="Bell-Sakyi L."/>
            <person name="Cui X.M."/>
            <person name="Yuan T.T."/>
            <person name="Jiang B.G."/>
            <person name="Yang W.F."/>
            <person name="Lam T.T."/>
            <person name="Chang Q.C."/>
            <person name="Ding S.J."/>
            <person name="Wang X.J."/>
            <person name="Zhu J.G."/>
            <person name="Ruan X.D."/>
            <person name="Zhao L."/>
            <person name="Wei J.T."/>
            <person name="Ye R.Z."/>
            <person name="Que T.C."/>
            <person name="Du C.H."/>
            <person name="Zhou Y.H."/>
            <person name="Cheng J.X."/>
            <person name="Dai P.F."/>
            <person name="Guo W.B."/>
            <person name="Han X.H."/>
            <person name="Huang E.J."/>
            <person name="Li L.F."/>
            <person name="Wei W."/>
            <person name="Gao Y.C."/>
            <person name="Liu J.Z."/>
            <person name="Shao H.Z."/>
            <person name="Wang X."/>
            <person name="Wang C.C."/>
            <person name="Yang T.C."/>
            <person name="Huo Q.B."/>
            <person name="Li W."/>
            <person name="Chen H.Y."/>
            <person name="Chen S.E."/>
            <person name="Zhou L.G."/>
            <person name="Ni X.B."/>
            <person name="Tian J.H."/>
            <person name="Sheng Y."/>
            <person name="Liu T."/>
            <person name="Pan Y.S."/>
            <person name="Xia L.Y."/>
            <person name="Li J."/>
            <person name="Zhao F."/>
            <person name="Cao W.C."/>
        </authorList>
    </citation>
    <scope>NUCLEOTIDE SEQUENCE</scope>
    <source>
        <strain evidence="3">Rsan-2018</strain>
    </source>
</reference>
<feature type="coiled-coil region" evidence="1">
    <location>
        <begin position="5"/>
        <end position="43"/>
    </location>
</feature>
<protein>
    <submittedName>
        <fullName evidence="3">Uncharacterized protein</fullName>
    </submittedName>
</protein>
<sequence>MMSMLQEREKRITELKERLSTTRENKAREAQQLRDKIELLKAVALPPWRVKKNKKVSSPLVRMRPREAPIHHDHGCHSVKRHHVGPGSRKSHGCFLLDKPPGQIPHIVGECKHLDTEPRSDEQALLDRWFGRCLHGVVERLHLGERPG</sequence>
<proteinExistence type="predicted"/>
<feature type="compositionally biased region" description="Basic and acidic residues" evidence="2">
    <location>
        <begin position="67"/>
        <end position="76"/>
    </location>
</feature>
<dbReference type="Proteomes" id="UP000821837">
    <property type="component" value="Chromosome 1"/>
</dbReference>
<dbReference type="EMBL" id="JABSTV010001245">
    <property type="protein sequence ID" value="KAH7983610.1"/>
    <property type="molecule type" value="Genomic_DNA"/>
</dbReference>
<keyword evidence="1" id="KW-0175">Coiled coil</keyword>
<feature type="compositionally biased region" description="Basic residues" evidence="2">
    <location>
        <begin position="77"/>
        <end position="87"/>
    </location>
</feature>
<evidence type="ECO:0000313" key="3">
    <source>
        <dbReference type="EMBL" id="KAH7983610.1"/>
    </source>
</evidence>
<comment type="caution">
    <text evidence="3">The sequence shown here is derived from an EMBL/GenBank/DDBJ whole genome shotgun (WGS) entry which is preliminary data.</text>
</comment>
<evidence type="ECO:0000256" key="2">
    <source>
        <dbReference type="SAM" id="MobiDB-lite"/>
    </source>
</evidence>
<gene>
    <name evidence="3" type="ORF">HPB52_013119</name>
</gene>
<evidence type="ECO:0000313" key="4">
    <source>
        <dbReference type="Proteomes" id="UP000821837"/>
    </source>
</evidence>
<feature type="region of interest" description="Disordered" evidence="2">
    <location>
        <begin position="67"/>
        <end position="87"/>
    </location>
</feature>